<protein>
    <submittedName>
        <fullName evidence="4">Oligogalacturonide lyase</fullName>
    </submittedName>
</protein>
<dbReference type="Pfam" id="PF14583">
    <property type="entry name" value="Pectate_lyase22"/>
    <property type="match status" value="1"/>
</dbReference>
<dbReference type="GO" id="GO:0047487">
    <property type="term" value="F:oligogalacturonide lyase activity"/>
    <property type="evidence" value="ECO:0007669"/>
    <property type="project" value="InterPro"/>
</dbReference>
<dbReference type="PANTHER" id="PTHR36842">
    <property type="entry name" value="PROTEIN TOLB HOMOLOG"/>
    <property type="match status" value="1"/>
</dbReference>
<dbReference type="SUPFAM" id="SSF50969">
    <property type="entry name" value="YVTN repeat-like/Quinoprotein amine dehydrogenase"/>
    <property type="match status" value="1"/>
</dbReference>
<evidence type="ECO:0000256" key="2">
    <source>
        <dbReference type="SAM" id="SignalP"/>
    </source>
</evidence>
<feature type="domain" description="Oligogalacturonate lyase" evidence="3">
    <location>
        <begin position="204"/>
        <end position="429"/>
    </location>
</feature>
<dbReference type="GO" id="GO:0045490">
    <property type="term" value="P:pectin catabolic process"/>
    <property type="evidence" value="ECO:0007669"/>
    <property type="project" value="InterPro"/>
</dbReference>
<proteinExistence type="predicted"/>
<feature type="region of interest" description="Disordered" evidence="1">
    <location>
        <begin position="157"/>
        <end position="189"/>
    </location>
</feature>
<organism evidence="4 5">
    <name type="scientific">Stakelama pacifica</name>
    <dbReference type="NCBI Taxonomy" id="517720"/>
    <lineage>
        <taxon>Bacteria</taxon>
        <taxon>Pseudomonadati</taxon>
        <taxon>Pseudomonadota</taxon>
        <taxon>Alphaproteobacteria</taxon>
        <taxon>Sphingomonadales</taxon>
        <taxon>Sphingomonadaceae</taxon>
        <taxon>Stakelama</taxon>
    </lineage>
</organism>
<accession>A0A4R6FBT1</accession>
<feature type="signal peptide" evidence="2">
    <location>
        <begin position="1"/>
        <end position="20"/>
    </location>
</feature>
<evidence type="ECO:0000259" key="3">
    <source>
        <dbReference type="Pfam" id="PF14583"/>
    </source>
</evidence>
<gene>
    <name evidence="4" type="ORF">EV664_11649</name>
</gene>
<dbReference type="PANTHER" id="PTHR36842:SF1">
    <property type="entry name" value="PROTEIN TOLB"/>
    <property type="match status" value="1"/>
</dbReference>
<keyword evidence="4" id="KW-0456">Lyase</keyword>
<reference evidence="4 5" key="1">
    <citation type="submission" date="2019-03" db="EMBL/GenBank/DDBJ databases">
        <title>Genomic Encyclopedia of Type Strains, Phase IV (KMG-IV): sequencing the most valuable type-strain genomes for metagenomic binning, comparative biology and taxonomic classification.</title>
        <authorList>
            <person name="Goeker M."/>
        </authorList>
    </citation>
    <scope>NUCLEOTIDE SEQUENCE [LARGE SCALE GENOMIC DNA]</scope>
    <source>
        <strain evidence="4 5">DSM 25059</strain>
    </source>
</reference>
<comment type="caution">
    <text evidence="4">The sequence shown here is derived from an EMBL/GenBank/DDBJ whole genome shotgun (WGS) entry which is preliminary data.</text>
</comment>
<keyword evidence="5" id="KW-1185">Reference proteome</keyword>
<dbReference type="Proteomes" id="UP000295493">
    <property type="component" value="Unassembled WGS sequence"/>
</dbReference>
<dbReference type="AlphaFoldDB" id="A0A4R6FBT1"/>
<feature type="region of interest" description="Disordered" evidence="1">
    <location>
        <begin position="432"/>
        <end position="463"/>
    </location>
</feature>
<evidence type="ECO:0000256" key="1">
    <source>
        <dbReference type="SAM" id="MobiDB-lite"/>
    </source>
</evidence>
<name>A0A4R6FBT1_9SPHN</name>
<dbReference type="Gene3D" id="2.130.10.10">
    <property type="entry name" value="YVTN repeat-like/Quinoprotein amine dehydrogenase"/>
    <property type="match status" value="1"/>
</dbReference>
<dbReference type="SUPFAM" id="SSF82171">
    <property type="entry name" value="DPP6 N-terminal domain-like"/>
    <property type="match status" value="1"/>
</dbReference>
<dbReference type="InterPro" id="IPR015943">
    <property type="entry name" value="WD40/YVTN_repeat-like_dom_sf"/>
</dbReference>
<feature type="chain" id="PRO_5020289275" evidence="2">
    <location>
        <begin position="21"/>
        <end position="463"/>
    </location>
</feature>
<dbReference type="InterPro" id="IPR011044">
    <property type="entry name" value="Quino_amine_DH_bsu"/>
</dbReference>
<sequence length="463" mass="52022">MRHIILTALVSMAAAAPVAAQTADMPSWIDAKTGHRVVRITDAPGNYALYFNYNAYTPNGDTMLFQTAEGIKAMDLKTWRIRTVLKKPGVHLLFTGHKTRTAYFSRRNRDGVDVSSAIWAVDIDSGKVRKIADVPPGSRIDTINADETLLAAQIAERPMELQPGSKGRDPKTDQAAYAANGPDGKPLPYAEAKEVRLDERLEAKIPMRIFTINVRTGEQRTVVQSTDWLNHLQFSPTDPTLLMYCHEGPWHKVDRIWTIRTDGTQKTKIHHRIMNMEIAGHEFWSPDGKTIWYDLQTPRGEDFWVAGYTIATGKRRWYHLHRNQWSVHYNVSPDGKLFSGDGGDSEMVAHAPDGKWIYLFHPHDIPDVAGIHAKNAADLISPGTFTPEKLVDMSRQNYKLEPNARFSPDGRWLFFRANIEGKPAIYAVSTEKRNSLADDKPQRSGEAGQAEQAGPINCPIFGR</sequence>
<dbReference type="RefSeq" id="WP_373287530.1">
    <property type="nucleotide sequence ID" value="NZ_BMLU01000015.1"/>
</dbReference>
<dbReference type="EMBL" id="SNWD01000016">
    <property type="protein sequence ID" value="TDN78606.1"/>
    <property type="molecule type" value="Genomic_DNA"/>
</dbReference>
<feature type="compositionally biased region" description="Basic and acidic residues" evidence="1">
    <location>
        <begin position="432"/>
        <end position="443"/>
    </location>
</feature>
<dbReference type="InterPro" id="IPR027946">
    <property type="entry name" value="Ogl_dom"/>
</dbReference>
<evidence type="ECO:0000313" key="5">
    <source>
        <dbReference type="Proteomes" id="UP000295493"/>
    </source>
</evidence>
<keyword evidence="2" id="KW-0732">Signal</keyword>
<evidence type="ECO:0000313" key="4">
    <source>
        <dbReference type="EMBL" id="TDN78606.1"/>
    </source>
</evidence>